<comment type="caution">
    <text evidence="1">The sequence shown here is derived from an EMBL/GenBank/DDBJ whole genome shotgun (WGS) entry which is preliminary data.</text>
</comment>
<gene>
    <name evidence="1" type="ORF">MILVUS5_LOCUS31796</name>
</gene>
<evidence type="ECO:0000313" key="2">
    <source>
        <dbReference type="Proteomes" id="UP001177021"/>
    </source>
</evidence>
<dbReference type="EMBL" id="CASHSV030000513">
    <property type="protein sequence ID" value="CAJ2667096.1"/>
    <property type="molecule type" value="Genomic_DNA"/>
</dbReference>
<name>A0ACB0LFE6_TRIPR</name>
<evidence type="ECO:0000313" key="1">
    <source>
        <dbReference type="EMBL" id="CAJ2667096.1"/>
    </source>
</evidence>
<dbReference type="Proteomes" id="UP001177021">
    <property type="component" value="Unassembled WGS sequence"/>
</dbReference>
<organism evidence="1 2">
    <name type="scientific">Trifolium pratense</name>
    <name type="common">Red clover</name>
    <dbReference type="NCBI Taxonomy" id="57577"/>
    <lineage>
        <taxon>Eukaryota</taxon>
        <taxon>Viridiplantae</taxon>
        <taxon>Streptophyta</taxon>
        <taxon>Embryophyta</taxon>
        <taxon>Tracheophyta</taxon>
        <taxon>Spermatophyta</taxon>
        <taxon>Magnoliopsida</taxon>
        <taxon>eudicotyledons</taxon>
        <taxon>Gunneridae</taxon>
        <taxon>Pentapetalae</taxon>
        <taxon>rosids</taxon>
        <taxon>fabids</taxon>
        <taxon>Fabales</taxon>
        <taxon>Fabaceae</taxon>
        <taxon>Papilionoideae</taxon>
        <taxon>50 kb inversion clade</taxon>
        <taxon>NPAAA clade</taxon>
        <taxon>Hologalegina</taxon>
        <taxon>IRL clade</taxon>
        <taxon>Trifolieae</taxon>
        <taxon>Trifolium</taxon>
    </lineage>
</organism>
<protein>
    <submittedName>
        <fullName evidence="1">Uncharacterized protein</fullName>
    </submittedName>
</protein>
<reference evidence="1" key="1">
    <citation type="submission" date="2023-10" db="EMBL/GenBank/DDBJ databases">
        <authorList>
            <person name="Rodriguez Cubillos JULIANA M."/>
            <person name="De Vega J."/>
        </authorList>
    </citation>
    <scope>NUCLEOTIDE SEQUENCE</scope>
</reference>
<sequence length="297" mass="33785">MTFGVRFSTVLALPAPTDTDNRDSIGWGGTTTRDFTVQSAYVSQSARGQTIEGDWKALWGWKGPYRIQTFMWIGAHERLLTNYRRSKWGVGISPTCSECNRDNETTLHGLDLQEYQQPAKRNSKEEMDNYLFSGLLAHMDMRNKSIFEDDFQRPSNPTYTILKMVDDIDNCNHHSMNISHGNTVFIGWKKPQEGWVKLNCDGTYKDTLELAGCGGLLRDSNGRWLTGYSRKIGTCDALSAEMWGMYLGMQLAWRNGFHHLQVESDSKILVDMIMGNVKINGKPPILVCRIQELLKLN</sequence>
<keyword evidence="2" id="KW-1185">Reference proteome</keyword>
<accession>A0ACB0LFE6</accession>
<proteinExistence type="predicted"/>